<reference evidence="1" key="1">
    <citation type="submission" date="2021-01" db="EMBL/GenBank/DDBJ databases">
        <authorList>
            <consortium name="Genoscope - CEA"/>
            <person name="William W."/>
        </authorList>
    </citation>
    <scope>NUCLEOTIDE SEQUENCE</scope>
</reference>
<dbReference type="AlphaFoldDB" id="A0A8S1NX73"/>
<dbReference type="Proteomes" id="UP000692954">
    <property type="component" value="Unassembled WGS sequence"/>
</dbReference>
<evidence type="ECO:0000313" key="1">
    <source>
        <dbReference type="EMBL" id="CAD8096160.1"/>
    </source>
</evidence>
<gene>
    <name evidence="1" type="ORF">PSON_ATCC_30995.1.T0660015</name>
</gene>
<organism evidence="1 2">
    <name type="scientific">Paramecium sonneborni</name>
    <dbReference type="NCBI Taxonomy" id="65129"/>
    <lineage>
        <taxon>Eukaryota</taxon>
        <taxon>Sar</taxon>
        <taxon>Alveolata</taxon>
        <taxon>Ciliophora</taxon>
        <taxon>Intramacronucleata</taxon>
        <taxon>Oligohymenophorea</taxon>
        <taxon>Peniculida</taxon>
        <taxon>Parameciidae</taxon>
        <taxon>Paramecium</taxon>
    </lineage>
</organism>
<name>A0A8S1NX73_9CILI</name>
<comment type="caution">
    <text evidence="1">The sequence shown here is derived from an EMBL/GenBank/DDBJ whole genome shotgun (WGS) entry which is preliminary data.</text>
</comment>
<protein>
    <submittedName>
        <fullName evidence="1">Uncharacterized protein</fullName>
    </submittedName>
</protein>
<evidence type="ECO:0000313" key="2">
    <source>
        <dbReference type="Proteomes" id="UP000692954"/>
    </source>
</evidence>
<sequence>MNLSIPAIQASPNYFRFKRAGQQINTQSEINYIAKPNESALIVQETSQVQEELEYQITEIEQSQEQEITVFPDGFIDNPFTIDLWHLIFYEKLHCSDIFFQKIMLRSWAPVMIKSSLLLKIKQLIERLWPFNFQINFGFDIKLNDQILIDAKPSFATKFYLISQNLIIGVYFRPQLRDQQNFIYLPLKNAIFKKHLVATKSRFYQLFKAIVRHPYISQVANTSYDKYLKSFLFQSQFIKNNQAKTQKQNIYKINQKSFHLSFIPSYQYNQNYFQSIIVFRYVQLIFYYI</sequence>
<proteinExistence type="predicted"/>
<keyword evidence="2" id="KW-1185">Reference proteome</keyword>
<dbReference type="EMBL" id="CAJJDN010000066">
    <property type="protein sequence ID" value="CAD8096160.1"/>
    <property type="molecule type" value="Genomic_DNA"/>
</dbReference>
<accession>A0A8S1NX73</accession>